<evidence type="ECO:0000259" key="17">
    <source>
        <dbReference type="PROSITE" id="PS50113"/>
    </source>
</evidence>
<dbReference type="Pfam" id="PF00989">
    <property type="entry name" value="PAS"/>
    <property type="match status" value="1"/>
</dbReference>
<feature type="domain" description="PAS" evidence="16">
    <location>
        <begin position="151"/>
        <end position="220"/>
    </location>
</feature>
<feature type="domain" description="PAS" evidence="16">
    <location>
        <begin position="24"/>
        <end position="64"/>
    </location>
</feature>
<gene>
    <name evidence="18" type="ORF">JF625_21575</name>
</gene>
<protein>
    <recommendedName>
        <fullName evidence="2">histidine kinase</fullName>
        <ecNumber evidence="2">2.7.13.3</ecNumber>
    </recommendedName>
</protein>
<dbReference type="Pfam" id="PF07536">
    <property type="entry name" value="HWE_HK"/>
    <property type="match status" value="1"/>
</dbReference>
<dbReference type="NCBIfam" id="TIGR00229">
    <property type="entry name" value="sensory_box"/>
    <property type="match status" value="2"/>
</dbReference>
<dbReference type="InterPro" id="IPR013767">
    <property type="entry name" value="PAS_fold"/>
</dbReference>
<dbReference type="SMART" id="SM00091">
    <property type="entry name" value="PAS"/>
    <property type="match status" value="2"/>
</dbReference>
<evidence type="ECO:0000256" key="1">
    <source>
        <dbReference type="ARBA" id="ARBA00000085"/>
    </source>
</evidence>
<dbReference type="GO" id="GO:0009881">
    <property type="term" value="F:photoreceptor activity"/>
    <property type="evidence" value="ECO:0007669"/>
    <property type="project" value="UniProtKB-KW"/>
</dbReference>
<evidence type="ECO:0000256" key="11">
    <source>
        <dbReference type="ARBA" id="ARBA00022777"/>
    </source>
</evidence>
<evidence type="ECO:0000256" key="2">
    <source>
        <dbReference type="ARBA" id="ARBA00012438"/>
    </source>
</evidence>
<dbReference type="Gene3D" id="3.30.450.20">
    <property type="entry name" value="PAS domain"/>
    <property type="match status" value="2"/>
</dbReference>
<dbReference type="SMART" id="SM00086">
    <property type="entry name" value="PAC"/>
    <property type="match status" value="2"/>
</dbReference>
<evidence type="ECO:0000256" key="10">
    <source>
        <dbReference type="ARBA" id="ARBA00022741"/>
    </source>
</evidence>
<evidence type="ECO:0000256" key="14">
    <source>
        <dbReference type="ARBA" id="ARBA00023026"/>
    </source>
</evidence>
<keyword evidence="6" id="KW-0285">Flavoprotein</keyword>
<evidence type="ECO:0000256" key="9">
    <source>
        <dbReference type="ARBA" id="ARBA00022737"/>
    </source>
</evidence>
<evidence type="ECO:0000259" key="16">
    <source>
        <dbReference type="PROSITE" id="PS50112"/>
    </source>
</evidence>
<dbReference type="InterPro" id="IPR036890">
    <property type="entry name" value="HATPase_C_sf"/>
</dbReference>
<reference evidence="18" key="1">
    <citation type="submission" date="2020-06" db="EMBL/GenBank/DDBJ databases">
        <title>Stable isotope informed genome-resolved metagenomics uncovers potential trophic interactions in rhizosphere soil.</title>
        <authorList>
            <person name="Starr E.P."/>
            <person name="Shi S."/>
            <person name="Blazewicz S.J."/>
            <person name="Koch B.J."/>
            <person name="Probst A.J."/>
            <person name="Hungate B.A."/>
            <person name="Pett-Ridge J."/>
            <person name="Firestone M.K."/>
            <person name="Banfield J.F."/>
        </authorList>
    </citation>
    <scope>NUCLEOTIDE SEQUENCE</scope>
    <source>
        <strain evidence="18">YM_69_17</strain>
    </source>
</reference>
<keyword evidence="12" id="KW-0067">ATP-binding</keyword>
<dbReference type="GO" id="GO:0006355">
    <property type="term" value="P:regulation of DNA-templated transcription"/>
    <property type="evidence" value="ECO:0007669"/>
    <property type="project" value="InterPro"/>
</dbReference>
<evidence type="ECO:0000256" key="8">
    <source>
        <dbReference type="ARBA" id="ARBA00022679"/>
    </source>
</evidence>
<dbReference type="InterPro" id="IPR001610">
    <property type="entry name" value="PAC"/>
</dbReference>
<dbReference type="PANTHER" id="PTHR41523:SF8">
    <property type="entry name" value="ETHYLENE RESPONSE SENSOR PROTEIN"/>
    <property type="match status" value="1"/>
</dbReference>
<feature type="domain" description="PAC" evidence="17">
    <location>
        <begin position="102"/>
        <end position="154"/>
    </location>
</feature>
<feature type="domain" description="PAC" evidence="17">
    <location>
        <begin position="222"/>
        <end position="276"/>
    </location>
</feature>
<keyword evidence="5" id="KW-0716">Sensory transduction</keyword>
<dbReference type="Pfam" id="PF13426">
    <property type="entry name" value="PAS_9"/>
    <property type="match status" value="1"/>
</dbReference>
<keyword evidence="13" id="KW-0157">Chromophore</keyword>
<dbReference type="SMART" id="SM00911">
    <property type="entry name" value="HWE_HK"/>
    <property type="match status" value="1"/>
</dbReference>
<dbReference type="InterPro" id="IPR000014">
    <property type="entry name" value="PAS"/>
</dbReference>
<keyword evidence="3" id="KW-0600">Photoreceptor protein</keyword>
<evidence type="ECO:0000256" key="5">
    <source>
        <dbReference type="ARBA" id="ARBA00022606"/>
    </source>
</evidence>
<comment type="caution">
    <text evidence="18">The sequence shown here is derived from an EMBL/GenBank/DDBJ whole genome shotgun (WGS) entry which is preliminary data.</text>
</comment>
<dbReference type="Proteomes" id="UP000700706">
    <property type="component" value="Unassembled WGS sequence"/>
</dbReference>
<keyword evidence="4" id="KW-0597">Phosphoprotein</keyword>
<keyword evidence="9" id="KW-0677">Repeat</keyword>
<evidence type="ECO:0000256" key="13">
    <source>
        <dbReference type="ARBA" id="ARBA00022991"/>
    </source>
</evidence>
<evidence type="ECO:0000256" key="3">
    <source>
        <dbReference type="ARBA" id="ARBA00022543"/>
    </source>
</evidence>
<dbReference type="PROSITE" id="PS50112">
    <property type="entry name" value="PAS"/>
    <property type="match status" value="2"/>
</dbReference>
<dbReference type="PROSITE" id="PS50113">
    <property type="entry name" value="PAC"/>
    <property type="match status" value="2"/>
</dbReference>
<accession>A0A952FQU8</accession>
<evidence type="ECO:0000256" key="7">
    <source>
        <dbReference type="ARBA" id="ARBA00022643"/>
    </source>
</evidence>
<sequence>MVGLPEAAGPEFRVSRFKLGRLANELQWQALLISLPVAVYMTDAEGWITFFNDAAARLWGLEPEIGKARYNGAWKLFRPDGTPLPHDEAPLAQSLRERRPVLGVDTIAERPDGSRVRFIPYPTPLFNAAGRLTGAVSILIDITERYQGELAARRLAAIVESSGDAILAQDLDGIITAWNTGARRLFGYAAEEVIGKPITILIPFDRHEEEPRILARIRSGERIDHFETVRRSKDGSLVEVSLSVSPVKDAGDRIVGASKIVRDITEQRRAQERQVMLLREMSHRVKNLFALTGAVVTLSARSSASVEQLTEAVQSRLGALARAHDLTLADIGREKAATPTSLHTLAWTIVSPYEDAPGQRVSISGPDLAIEGHAVTGLALVFHEFATNAAKYGALSMPDGQIGITVAVDADQLRLDWLERGGPPVAAAPAANGFGTWLADSTIKSQLKGDLVRRWHRDGLEIGITLPLNQLGPSS</sequence>
<dbReference type="GO" id="GO:0004673">
    <property type="term" value="F:protein histidine kinase activity"/>
    <property type="evidence" value="ECO:0007669"/>
    <property type="project" value="UniProtKB-EC"/>
</dbReference>
<dbReference type="PANTHER" id="PTHR41523">
    <property type="entry name" value="TWO-COMPONENT SYSTEM SENSOR PROTEIN"/>
    <property type="match status" value="1"/>
</dbReference>
<keyword evidence="11" id="KW-0418">Kinase</keyword>
<dbReference type="EMBL" id="JAEKLZ010000300">
    <property type="protein sequence ID" value="MBW8727725.1"/>
    <property type="molecule type" value="Genomic_DNA"/>
</dbReference>
<dbReference type="InterPro" id="IPR011102">
    <property type="entry name" value="Sig_transdc_His_kinase_HWE"/>
</dbReference>
<evidence type="ECO:0000256" key="6">
    <source>
        <dbReference type="ARBA" id="ARBA00022630"/>
    </source>
</evidence>
<comment type="catalytic activity">
    <reaction evidence="1">
        <text>ATP + protein L-histidine = ADP + protein N-phospho-L-histidine.</text>
        <dbReference type="EC" id="2.7.13.3"/>
    </reaction>
</comment>
<keyword evidence="8" id="KW-0808">Transferase</keyword>
<keyword evidence="10" id="KW-0547">Nucleotide-binding</keyword>
<dbReference type="Gene3D" id="3.30.565.10">
    <property type="entry name" value="Histidine kinase-like ATPase, C-terminal domain"/>
    <property type="match status" value="1"/>
</dbReference>
<evidence type="ECO:0000256" key="4">
    <source>
        <dbReference type="ARBA" id="ARBA00022553"/>
    </source>
</evidence>
<dbReference type="GO" id="GO:0005524">
    <property type="term" value="F:ATP binding"/>
    <property type="evidence" value="ECO:0007669"/>
    <property type="project" value="UniProtKB-KW"/>
</dbReference>
<name>A0A952FQU8_9PROT</name>
<keyword evidence="15" id="KW-0675">Receptor</keyword>
<evidence type="ECO:0000313" key="18">
    <source>
        <dbReference type="EMBL" id="MBW8727725.1"/>
    </source>
</evidence>
<keyword evidence="14" id="KW-0843">Virulence</keyword>
<dbReference type="InterPro" id="IPR035965">
    <property type="entry name" value="PAS-like_dom_sf"/>
</dbReference>
<dbReference type="SUPFAM" id="SSF55785">
    <property type="entry name" value="PYP-like sensor domain (PAS domain)"/>
    <property type="match status" value="2"/>
</dbReference>
<organism evidence="18 19">
    <name type="scientific">Inquilinus limosus</name>
    <dbReference type="NCBI Taxonomy" id="171674"/>
    <lineage>
        <taxon>Bacteria</taxon>
        <taxon>Pseudomonadati</taxon>
        <taxon>Pseudomonadota</taxon>
        <taxon>Alphaproteobacteria</taxon>
        <taxon>Rhodospirillales</taxon>
        <taxon>Rhodospirillaceae</taxon>
        <taxon>Inquilinus</taxon>
    </lineage>
</organism>
<dbReference type="AlphaFoldDB" id="A0A952FQU8"/>
<proteinExistence type="predicted"/>
<dbReference type="InterPro" id="IPR000700">
    <property type="entry name" value="PAS-assoc_C"/>
</dbReference>
<keyword evidence="7" id="KW-0288">FMN</keyword>
<evidence type="ECO:0000256" key="15">
    <source>
        <dbReference type="ARBA" id="ARBA00023170"/>
    </source>
</evidence>
<dbReference type="CDD" id="cd00130">
    <property type="entry name" value="PAS"/>
    <property type="match status" value="2"/>
</dbReference>
<evidence type="ECO:0000256" key="12">
    <source>
        <dbReference type="ARBA" id="ARBA00022840"/>
    </source>
</evidence>
<dbReference type="EC" id="2.7.13.3" evidence="2"/>
<evidence type="ECO:0000313" key="19">
    <source>
        <dbReference type="Proteomes" id="UP000700706"/>
    </source>
</evidence>